<evidence type="ECO:0000313" key="1">
    <source>
        <dbReference type="EMBL" id="KAF7265600.1"/>
    </source>
</evidence>
<comment type="caution">
    <text evidence="1">The sequence shown here is derived from an EMBL/GenBank/DDBJ whole genome shotgun (WGS) entry which is preliminary data.</text>
</comment>
<protein>
    <submittedName>
        <fullName evidence="1">Uncharacterized protein</fullName>
    </submittedName>
</protein>
<dbReference type="AlphaFoldDB" id="A0A834HVI6"/>
<organism evidence="1 2">
    <name type="scientific">Rhynchophorus ferrugineus</name>
    <name type="common">Red palm weevil</name>
    <name type="synonym">Curculio ferrugineus</name>
    <dbReference type="NCBI Taxonomy" id="354439"/>
    <lineage>
        <taxon>Eukaryota</taxon>
        <taxon>Metazoa</taxon>
        <taxon>Ecdysozoa</taxon>
        <taxon>Arthropoda</taxon>
        <taxon>Hexapoda</taxon>
        <taxon>Insecta</taxon>
        <taxon>Pterygota</taxon>
        <taxon>Neoptera</taxon>
        <taxon>Endopterygota</taxon>
        <taxon>Coleoptera</taxon>
        <taxon>Polyphaga</taxon>
        <taxon>Cucujiformia</taxon>
        <taxon>Curculionidae</taxon>
        <taxon>Dryophthorinae</taxon>
        <taxon>Rhynchophorus</taxon>
    </lineage>
</organism>
<dbReference type="EMBL" id="JAACXV010014605">
    <property type="protein sequence ID" value="KAF7265600.1"/>
    <property type="molecule type" value="Genomic_DNA"/>
</dbReference>
<keyword evidence="2" id="KW-1185">Reference proteome</keyword>
<proteinExistence type="predicted"/>
<sequence length="67" mass="7395">MFTVLTADFAEQARSTKNENRTCGSTVRCRNVTSQKSEKAPMKRHVKVRVCGSVGGGQPYAMDFDPN</sequence>
<name>A0A834HVI6_RHYFE</name>
<accession>A0A834HVI6</accession>
<gene>
    <name evidence="1" type="ORF">GWI33_021050</name>
</gene>
<dbReference type="Proteomes" id="UP000625711">
    <property type="component" value="Unassembled WGS sequence"/>
</dbReference>
<reference evidence="1" key="1">
    <citation type="submission" date="2020-08" db="EMBL/GenBank/DDBJ databases">
        <title>Genome sequencing and assembly of the red palm weevil Rhynchophorus ferrugineus.</title>
        <authorList>
            <person name="Dias G.B."/>
            <person name="Bergman C.M."/>
            <person name="Manee M."/>
        </authorList>
    </citation>
    <scope>NUCLEOTIDE SEQUENCE</scope>
    <source>
        <strain evidence="1">AA-2017</strain>
        <tissue evidence="1">Whole larva</tissue>
    </source>
</reference>
<evidence type="ECO:0000313" key="2">
    <source>
        <dbReference type="Proteomes" id="UP000625711"/>
    </source>
</evidence>